<evidence type="ECO:0000313" key="3">
    <source>
        <dbReference type="Proteomes" id="UP001519460"/>
    </source>
</evidence>
<evidence type="ECO:0000256" key="1">
    <source>
        <dbReference type="SAM" id="MobiDB-lite"/>
    </source>
</evidence>
<sequence length="126" mass="13654">PSLGCIILPREATNATGPPARSDHPARRGHRTHVALPPPPPTITTLTPQPPPPTPPPNPTASPNEPPPCPPPSPAPNTMVSSVQLVESRRFVNSTWESLLIHVTTRTLARRRCGRHCHGVHYEYDA</sequence>
<feature type="region of interest" description="Disordered" evidence="1">
    <location>
        <begin position="1"/>
        <end position="78"/>
    </location>
</feature>
<name>A0ABD0M403_9CAEN</name>
<proteinExistence type="predicted"/>
<gene>
    <name evidence="2" type="ORF">BaRGS_00002535</name>
</gene>
<dbReference type="Proteomes" id="UP001519460">
    <property type="component" value="Unassembled WGS sequence"/>
</dbReference>
<evidence type="ECO:0000313" key="2">
    <source>
        <dbReference type="EMBL" id="KAK7506423.1"/>
    </source>
</evidence>
<comment type="caution">
    <text evidence="2">The sequence shown here is derived from an EMBL/GenBank/DDBJ whole genome shotgun (WGS) entry which is preliminary data.</text>
</comment>
<feature type="compositionally biased region" description="Pro residues" evidence="1">
    <location>
        <begin position="36"/>
        <end position="75"/>
    </location>
</feature>
<dbReference type="EMBL" id="JACVVK020000007">
    <property type="protein sequence ID" value="KAK7506423.1"/>
    <property type="molecule type" value="Genomic_DNA"/>
</dbReference>
<protein>
    <submittedName>
        <fullName evidence="2">Uncharacterized protein</fullName>
    </submittedName>
</protein>
<dbReference type="AlphaFoldDB" id="A0ABD0M403"/>
<organism evidence="2 3">
    <name type="scientific">Batillaria attramentaria</name>
    <dbReference type="NCBI Taxonomy" id="370345"/>
    <lineage>
        <taxon>Eukaryota</taxon>
        <taxon>Metazoa</taxon>
        <taxon>Spiralia</taxon>
        <taxon>Lophotrochozoa</taxon>
        <taxon>Mollusca</taxon>
        <taxon>Gastropoda</taxon>
        <taxon>Caenogastropoda</taxon>
        <taxon>Sorbeoconcha</taxon>
        <taxon>Cerithioidea</taxon>
        <taxon>Batillariidae</taxon>
        <taxon>Batillaria</taxon>
    </lineage>
</organism>
<reference evidence="2 3" key="1">
    <citation type="journal article" date="2023" name="Sci. Data">
        <title>Genome assembly of the Korean intertidal mud-creeper Batillaria attramentaria.</title>
        <authorList>
            <person name="Patra A.K."/>
            <person name="Ho P.T."/>
            <person name="Jun S."/>
            <person name="Lee S.J."/>
            <person name="Kim Y."/>
            <person name="Won Y.J."/>
        </authorList>
    </citation>
    <scope>NUCLEOTIDE SEQUENCE [LARGE SCALE GENOMIC DNA]</scope>
    <source>
        <strain evidence="2">Wonlab-2016</strain>
    </source>
</reference>
<accession>A0ABD0M403</accession>
<feature type="non-terminal residue" evidence="2">
    <location>
        <position position="1"/>
    </location>
</feature>
<keyword evidence="3" id="KW-1185">Reference proteome</keyword>